<dbReference type="GO" id="GO:0006508">
    <property type="term" value="P:proteolysis"/>
    <property type="evidence" value="ECO:0007669"/>
    <property type="project" value="UniProtKB-KW"/>
</dbReference>
<evidence type="ECO:0000259" key="6">
    <source>
        <dbReference type="PROSITE" id="PS51935"/>
    </source>
</evidence>
<name>A0A8J4H0S8_9BACL</name>
<keyword evidence="2" id="KW-0645">Protease</keyword>
<dbReference type="Gene3D" id="3.90.1720.10">
    <property type="entry name" value="endopeptidase domain like (from Nostoc punctiforme)"/>
    <property type="match status" value="1"/>
</dbReference>
<dbReference type="Proteomes" id="UP000677918">
    <property type="component" value="Unassembled WGS sequence"/>
</dbReference>
<dbReference type="InterPro" id="IPR038765">
    <property type="entry name" value="Papain-like_cys_pep_sf"/>
</dbReference>
<keyword evidence="5" id="KW-0732">Signal</keyword>
<evidence type="ECO:0000256" key="4">
    <source>
        <dbReference type="ARBA" id="ARBA00022807"/>
    </source>
</evidence>
<dbReference type="RefSeq" id="WP_373314291.1">
    <property type="nucleotide sequence ID" value="NZ_BOVK01000004.1"/>
</dbReference>
<protein>
    <recommendedName>
        <fullName evidence="6">NlpC/P60 domain-containing protein</fullName>
    </recommendedName>
</protein>
<dbReference type="EMBL" id="BOVK01000004">
    <property type="protein sequence ID" value="GIQ67486.1"/>
    <property type="molecule type" value="Genomic_DNA"/>
</dbReference>
<evidence type="ECO:0000256" key="3">
    <source>
        <dbReference type="ARBA" id="ARBA00022801"/>
    </source>
</evidence>
<keyword evidence="3" id="KW-0378">Hydrolase</keyword>
<dbReference type="Pfam" id="PF00877">
    <property type="entry name" value="NLPC_P60"/>
    <property type="match status" value="1"/>
</dbReference>
<feature type="domain" description="NlpC/P60" evidence="6">
    <location>
        <begin position="22"/>
        <end position="143"/>
    </location>
</feature>
<keyword evidence="8" id="KW-1185">Reference proteome</keyword>
<dbReference type="PANTHER" id="PTHR47053">
    <property type="entry name" value="MUREIN DD-ENDOPEPTIDASE MEPH-RELATED"/>
    <property type="match status" value="1"/>
</dbReference>
<evidence type="ECO:0000256" key="1">
    <source>
        <dbReference type="ARBA" id="ARBA00007074"/>
    </source>
</evidence>
<evidence type="ECO:0000256" key="2">
    <source>
        <dbReference type="ARBA" id="ARBA00022670"/>
    </source>
</evidence>
<feature type="chain" id="PRO_5035295852" description="NlpC/P60 domain-containing protein" evidence="5">
    <location>
        <begin position="25"/>
        <end position="160"/>
    </location>
</feature>
<gene>
    <name evidence="7" type="ORF">XYCOK13_03100</name>
</gene>
<dbReference type="InterPro" id="IPR000064">
    <property type="entry name" value="NLP_P60_dom"/>
</dbReference>
<comment type="caution">
    <text evidence="7">The sequence shown here is derived from an EMBL/GenBank/DDBJ whole genome shotgun (WGS) entry which is preliminary data.</text>
</comment>
<dbReference type="PANTHER" id="PTHR47053:SF1">
    <property type="entry name" value="MUREIN DD-ENDOPEPTIDASE MEPH-RELATED"/>
    <property type="match status" value="1"/>
</dbReference>
<evidence type="ECO:0000313" key="7">
    <source>
        <dbReference type="EMBL" id="GIQ67486.1"/>
    </source>
</evidence>
<evidence type="ECO:0000256" key="5">
    <source>
        <dbReference type="SAM" id="SignalP"/>
    </source>
</evidence>
<organism evidence="7 8">
    <name type="scientific">Xylanibacillus composti</name>
    <dbReference type="NCBI Taxonomy" id="1572762"/>
    <lineage>
        <taxon>Bacteria</taxon>
        <taxon>Bacillati</taxon>
        <taxon>Bacillota</taxon>
        <taxon>Bacilli</taxon>
        <taxon>Bacillales</taxon>
        <taxon>Paenibacillaceae</taxon>
        <taxon>Xylanibacillus</taxon>
    </lineage>
</organism>
<feature type="signal peptide" evidence="5">
    <location>
        <begin position="1"/>
        <end position="24"/>
    </location>
</feature>
<evidence type="ECO:0000313" key="8">
    <source>
        <dbReference type="Proteomes" id="UP000677918"/>
    </source>
</evidence>
<keyword evidence="4" id="KW-0788">Thiol protease</keyword>
<dbReference type="AlphaFoldDB" id="A0A8J4H0S8"/>
<dbReference type="SUPFAM" id="SSF54001">
    <property type="entry name" value="Cysteine proteinases"/>
    <property type="match status" value="1"/>
</dbReference>
<reference evidence="7" key="1">
    <citation type="submission" date="2021-04" db="EMBL/GenBank/DDBJ databases">
        <title>Draft genome sequence of Xylanibacillus composti strain K13.</title>
        <authorList>
            <person name="Uke A."/>
            <person name="Chhe C."/>
            <person name="Baramee S."/>
            <person name="Kosugi A."/>
        </authorList>
    </citation>
    <scope>NUCLEOTIDE SEQUENCE</scope>
    <source>
        <strain evidence="7">K13</strain>
    </source>
</reference>
<dbReference type="GO" id="GO:0008234">
    <property type="term" value="F:cysteine-type peptidase activity"/>
    <property type="evidence" value="ECO:0007669"/>
    <property type="project" value="UniProtKB-KW"/>
</dbReference>
<dbReference type="PROSITE" id="PS51935">
    <property type="entry name" value="NLPC_P60"/>
    <property type="match status" value="1"/>
</dbReference>
<dbReference type="InterPro" id="IPR051202">
    <property type="entry name" value="Peptidase_C40"/>
</dbReference>
<sequence>MKKATAAAFAVIMMLSIFVGSAHAASPLQEKVDELLGKPYKSGGTTTSGFDCSGFTQYVFKQFDIELPRSSRQQAYATGEDVKKEDLRIGDLVFFNTSGSGISHVGIYMGDGTFAHASYDGVEYTDMDDAYYAKRYVSARRVLGQFMYEKLTQEESNPAN</sequence>
<comment type="similarity">
    <text evidence="1">Belongs to the peptidase C40 family.</text>
</comment>
<accession>A0A8J4H0S8</accession>
<proteinExistence type="inferred from homology"/>